<accession>A0A5N6IYW0</accession>
<sequence length="304" mass="33263">MLFRVPALPARPIKISTVSFGSSSPKAVLSAASSISRVTEGSKCSVGEKVKETRNALLLGISTPVSCTWSGSVFRHRSWSSGGQRTVTNYVGILSLAWAYILSARLVEMQQQKWSEILYTDAQAPDICHTLGDELPTDFNVNIGKVDSGAARWWAALIAPGQGWKAIFTQQENTSYAVPWSVVLHGKQRIGTVWEDIGITVDGDQCDDPPTSHAALSMLTKFCLMHNLGDQFYAAFAASLMFPTHNHHKITIELPFPTTDARKSQITLSDTSAEEYMAIDNKIPFYISLGCNHNVVVSSLYGSF</sequence>
<organism evidence="1 2">
    <name type="scientific">Aspergillus minisclerotigenes</name>
    <dbReference type="NCBI Taxonomy" id="656917"/>
    <lineage>
        <taxon>Eukaryota</taxon>
        <taxon>Fungi</taxon>
        <taxon>Dikarya</taxon>
        <taxon>Ascomycota</taxon>
        <taxon>Pezizomycotina</taxon>
        <taxon>Eurotiomycetes</taxon>
        <taxon>Eurotiomycetidae</taxon>
        <taxon>Eurotiales</taxon>
        <taxon>Aspergillaceae</taxon>
        <taxon>Aspergillus</taxon>
        <taxon>Aspergillus subgen. Circumdati</taxon>
    </lineage>
</organism>
<dbReference type="AlphaFoldDB" id="A0A5N6IYW0"/>
<dbReference type="Proteomes" id="UP000326289">
    <property type="component" value="Unassembled WGS sequence"/>
</dbReference>
<proteinExistence type="predicted"/>
<evidence type="ECO:0000313" key="2">
    <source>
        <dbReference type="Proteomes" id="UP000326289"/>
    </source>
</evidence>
<protein>
    <submittedName>
        <fullName evidence="1">Uncharacterized protein</fullName>
    </submittedName>
</protein>
<keyword evidence="2" id="KW-1185">Reference proteome</keyword>
<gene>
    <name evidence="1" type="ORF">BDV30DRAFT_241358</name>
</gene>
<name>A0A5N6IYW0_9EURO</name>
<evidence type="ECO:0000313" key="1">
    <source>
        <dbReference type="EMBL" id="KAB8270493.1"/>
    </source>
</evidence>
<dbReference type="EMBL" id="ML732829">
    <property type="protein sequence ID" value="KAB8270493.1"/>
    <property type="molecule type" value="Genomic_DNA"/>
</dbReference>
<reference evidence="1 2" key="1">
    <citation type="submission" date="2019-04" db="EMBL/GenBank/DDBJ databases">
        <title>Fungal friends and foes A comparative genomics study of 23 Aspergillus species from section Flavi.</title>
        <authorList>
            <consortium name="DOE Joint Genome Institute"/>
            <person name="Kjaerbolling I."/>
            <person name="Vesth T.C."/>
            <person name="Frisvad J.C."/>
            <person name="Nybo J.L."/>
            <person name="Theobald S."/>
            <person name="Kildgaard S."/>
            <person name="Petersen T.I."/>
            <person name="Kuo A."/>
            <person name="Sato A."/>
            <person name="Lyhne E.K."/>
            <person name="Kogle M.E."/>
            <person name="Wiebenga A."/>
            <person name="Kun R.S."/>
            <person name="Lubbers R.J."/>
            <person name="Makela M.R."/>
            <person name="Barry K."/>
            <person name="Chovatia M."/>
            <person name="Clum A."/>
            <person name="Daum C."/>
            <person name="Haridas S."/>
            <person name="He G."/>
            <person name="LaButti K."/>
            <person name="Lipzen A."/>
            <person name="Mondo S."/>
            <person name="Pangilinan J."/>
            <person name="Riley R."/>
            <person name="Salamov A."/>
            <person name="Simmons B.A."/>
            <person name="Magnuson J.K."/>
            <person name="Henrissat B."/>
            <person name="Mortensen U.H."/>
            <person name="Larsen T.O."/>
            <person name="De vries R.P."/>
            <person name="Grigoriev I.V."/>
            <person name="Machida M."/>
            <person name="Baker S.E."/>
            <person name="Andersen M.R."/>
        </authorList>
    </citation>
    <scope>NUCLEOTIDE SEQUENCE [LARGE SCALE GENOMIC DNA]</scope>
    <source>
        <strain evidence="1 2">CBS 117635</strain>
    </source>
</reference>